<proteinExistence type="predicted"/>
<comment type="caution">
    <text evidence="2">The sequence shown here is derived from an EMBL/GenBank/DDBJ whole genome shotgun (WGS) entry which is preliminary data.</text>
</comment>
<keyword evidence="3" id="KW-1185">Reference proteome</keyword>
<evidence type="ECO:0000313" key="3">
    <source>
        <dbReference type="Proteomes" id="UP001558632"/>
    </source>
</evidence>
<evidence type="ECO:0000313" key="2">
    <source>
        <dbReference type="EMBL" id="KAL1240892.1"/>
    </source>
</evidence>
<evidence type="ECO:0000256" key="1">
    <source>
        <dbReference type="SAM" id="MobiDB-lite"/>
    </source>
</evidence>
<gene>
    <name evidence="2" type="ORF">TSPI_02583</name>
</gene>
<accession>A0ABR3KKV4</accession>
<feature type="compositionally biased region" description="Polar residues" evidence="1">
    <location>
        <begin position="1"/>
        <end position="13"/>
    </location>
</feature>
<name>A0ABR3KKV4_TRISP</name>
<reference evidence="2 3" key="1">
    <citation type="submission" date="2024-07" db="EMBL/GenBank/DDBJ databases">
        <title>Enhanced genomic and transcriptomic resources for Trichinella pseudospiralis and T. spiralis underpin the discovery of pronounced molecular differences between stages and species.</title>
        <authorList>
            <person name="Pasi K.K."/>
            <person name="La Rosa G."/>
            <person name="Gomez-Morales M.A."/>
            <person name="Tosini F."/>
            <person name="Sumanam S."/>
            <person name="Young N.D."/>
            <person name="Chang B.C."/>
            <person name="Robin G.B."/>
        </authorList>
    </citation>
    <scope>NUCLEOTIDE SEQUENCE [LARGE SCALE GENOMIC DNA]</scope>
    <source>
        <strain evidence="2">ISS534</strain>
    </source>
</reference>
<dbReference type="EMBL" id="JBEUSY010000254">
    <property type="protein sequence ID" value="KAL1240892.1"/>
    <property type="molecule type" value="Genomic_DNA"/>
</dbReference>
<organism evidence="2 3">
    <name type="scientific">Trichinella spiralis</name>
    <name type="common">Trichina worm</name>
    <dbReference type="NCBI Taxonomy" id="6334"/>
    <lineage>
        <taxon>Eukaryota</taxon>
        <taxon>Metazoa</taxon>
        <taxon>Ecdysozoa</taxon>
        <taxon>Nematoda</taxon>
        <taxon>Enoplea</taxon>
        <taxon>Dorylaimia</taxon>
        <taxon>Trichinellida</taxon>
        <taxon>Trichinellidae</taxon>
        <taxon>Trichinella</taxon>
    </lineage>
</organism>
<protein>
    <submittedName>
        <fullName evidence="2">Ribonucleoside-diphosphate reductase subunit alpha</fullName>
    </submittedName>
</protein>
<feature type="region of interest" description="Disordered" evidence="1">
    <location>
        <begin position="1"/>
        <end position="35"/>
    </location>
</feature>
<dbReference type="Proteomes" id="UP001558632">
    <property type="component" value="Unassembled WGS sequence"/>
</dbReference>
<feature type="compositionally biased region" description="Polar residues" evidence="1">
    <location>
        <begin position="26"/>
        <end position="35"/>
    </location>
</feature>
<sequence>MMSDFMSNDNFNSKILAPSVEDENETVQNISPTTPDTHAKNVFLTKAEYSPELFSSSVKRKTKQLQAASSADLNEIQCTPDKVSTSHENSYK</sequence>